<evidence type="ECO:0000259" key="7">
    <source>
        <dbReference type="PROSITE" id="PS50011"/>
    </source>
</evidence>
<evidence type="ECO:0000256" key="6">
    <source>
        <dbReference type="SAM" id="Phobius"/>
    </source>
</evidence>
<evidence type="ECO:0000256" key="5">
    <source>
        <dbReference type="SAM" id="MobiDB-lite"/>
    </source>
</evidence>
<dbReference type="PANTHER" id="PTHR43289:SF34">
    <property type="entry name" value="SERINE_THREONINE-PROTEIN KINASE YBDM-RELATED"/>
    <property type="match status" value="1"/>
</dbReference>
<dbReference type="SUPFAM" id="SSF56112">
    <property type="entry name" value="Protein kinase-like (PK-like)"/>
    <property type="match status" value="1"/>
</dbReference>
<dbReference type="AlphaFoldDB" id="A0A5C5WTD4"/>
<dbReference type="RefSeq" id="WP_146513659.1">
    <property type="nucleotide sequence ID" value="NZ_SJPI01000001.1"/>
</dbReference>
<dbReference type="OrthoDB" id="6111975at2"/>
<feature type="compositionally biased region" description="Polar residues" evidence="5">
    <location>
        <begin position="540"/>
        <end position="559"/>
    </location>
</feature>
<proteinExistence type="predicted"/>
<feature type="region of interest" description="Disordered" evidence="5">
    <location>
        <begin position="533"/>
        <end position="559"/>
    </location>
</feature>
<dbReference type="Pfam" id="PF00069">
    <property type="entry name" value="Pkinase"/>
    <property type="match status" value="1"/>
</dbReference>
<keyword evidence="1 8" id="KW-0808">Transferase</keyword>
<organism evidence="8 9">
    <name type="scientific">Rubripirellula amarantea</name>
    <dbReference type="NCBI Taxonomy" id="2527999"/>
    <lineage>
        <taxon>Bacteria</taxon>
        <taxon>Pseudomonadati</taxon>
        <taxon>Planctomycetota</taxon>
        <taxon>Planctomycetia</taxon>
        <taxon>Pirellulales</taxon>
        <taxon>Pirellulaceae</taxon>
        <taxon>Rubripirellula</taxon>
    </lineage>
</organism>
<dbReference type="InterPro" id="IPR011009">
    <property type="entry name" value="Kinase-like_dom_sf"/>
</dbReference>
<evidence type="ECO:0000256" key="4">
    <source>
        <dbReference type="ARBA" id="ARBA00022840"/>
    </source>
</evidence>
<protein>
    <submittedName>
        <fullName evidence="8">Serine/threonine-protein kinase PK-1</fullName>
        <ecNumber evidence="8">2.7.11.1</ecNumber>
    </submittedName>
</protein>
<dbReference type="Gene3D" id="1.10.510.10">
    <property type="entry name" value="Transferase(Phosphotransferase) domain 1"/>
    <property type="match status" value="1"/>
</dbReference>
<evidence type="ECO:0000256" key="1">
    <source>
        <dbReference type="ARBA" id="ARBA00022679"/>
    </source>
</evidence>
<dbReference type="EMBL" id="SJPI01000001">
    <property type="protein sequence ID" value="TWT53439.1"/>
    <property type="molecule type" value="Genomic_DNA"/>
</dbReference>
<dbReference type="CDD" id="cd14014">
    <property type="entry name" value="STKc_PknB_like"/>
    <property type="match status" value="1"/>
</dbReference>
<keyword evidence="4" id="KW-0067">ATP-binding</keyword>
<gene>
    <name evidence="8" type="primary">spk1_3</name>
    <name evidence="8" type="ORF">Pla22_10680</name>
</gene>
<keyword evidence="2" id="KW-0547">Nucleotide-binding</keyword>
<evidence type="ECO:0000313" key="8">
    <source>
        <dbReference type="EMBL" id="TWT53439.1"/>
    </source>
</evidence>
<evidence type="ECO:0000313" key="9">
    <source>
        <dbReference type="Proteomes" id="UP000316598"/>
    </source>
</evidence>
<dbReference type="GO" id="GO:0004674">
    <property type="term" value="F:protein serine/threonine kinase activity"/>
    <property type="evidence" value="ECO:0007669"/>
    <property type="project" value="UniProtKB-EC"/>
</dbReference>
<dbReference type="EC" id="2.7.11.1" evidence="8"/>
<keyword evidence="6" id="KW-0812">Transmembrane</keyword>
<accession>A0A5C5WTD4</accession>
<keyword evidence="9" id="KW-1185">Reference proteome</keyword>
<reference evidence="8 9" key="1">
    <citation type="submission" date="2019-02" db="EMBL/GenBank/DDBJ databases">
        <title>Deep-cultivation of Planctomycetes and their phenomic and genomic characterization uncovers novel biology.</title>
        <authorList>
            <person name="Wiegand S."/>
            <person name="Jogler M."/>
            <person name="Boedeker C."/>
            <person name="Pinto D."/>
            <person name="Vollmers J."/>
            <person name="Rivas-Marin E."/>
            <person name="Kohn T."/>
            <person name="Peeters S.H."/>
            <person name="Heuer A."/>
            <person name="Rast P."/>
            <person name="Oberbeckmann S."/>
            <person name="Bunk B."/>
            <person name="Jeske O."/>
            <person name="Meyerdierks A."/>
            <person name="Storesund J.E."/>
            <person name="Kallscheuer N."/>
            <person name="Luecker S."/>
            <person name="Lage O.M."/>
            <person name="Pohl T."/>
            <person name="Merkel B.J."/>
            <person name="Hornburger P."/>
            <person name="Mueller R.-W."/>
            <person name="Bruemmer F."/>
            <person name="Labrenz M."/>
            <person name="Spormann A.M."/>
            <person name="Op Den Camp H."/>
            <person name="Overmann J."/>
            <person name="Amann R."/>
            <person name="Jetten M.S.M."/>
            <person name="Mascher T."/>
            <person name="Medema M.H."/>
            <person name="Devos D.P."/>
            <person name="Kaster A.-K."/>
            <person name="Ovreas L."/>
            <person name="Rohde M."/>
            <person name="Galperin M.Y."/>
            <person name="Jogler C."/>
        </authorList>
    </citation>
    <scope>NUCLEOTIDE SEQUENCE [LARGE SCALE GENOMIC DNA]</scope>
    <source>
        <strain evidence="8 9">Pla22</strain>
    </source>
</reference>
<dbReference type="Proteomes" id="UP000316598">
    <property type="component" value="Unassembled WGS sequence"/>
</dbReference>
<evidence type="ECO:0000256" key="3">
    <source>
        <dbReference type="ARBA" id="ARBA00022777"/>
    </source>
</evidence>
<dbReference type="PROSITE" id="PS50011">
    <property type="entry name" value="PROTEIN_KINASE_DOM"/>
    <property type="match status" value="1"/>
</dbReference>
<dbReference type="InterPro" id="IPR000719">
    <property type="entry name" value="Prot_kinase_dom"/>
</dbReference>
<comment type="caution">
    <text evidence="8">The sequence shown here is derived from an EMBL/GenBank/DDBJ whole genome shotgun (WGS) entry which is preliminary data.</text>
</comment>
<dbReference type="Gene3D" id="3.30.200.20">
    <property type="entry name" value="Phosphorylase Kinase, domain 1"/>
    <property type="match status" value="1"/>
</dbReference>
<feature type="transmembrane region" description="Helical" evidence="6">
    <location>
        <begin position="327"/>
        <end position="345"/>
    </location>
</feature>
<evidence type="ECO:0000256" key="2">
    <source>
        <dbReference type="ARBA" id="ARBA00022741"/>
    </source>
</evidence>
<keyword evidence="6" id="KW-0472">Membrane</keyword>
<dbReference type="PANTHER" id="PTHR43289">
    <property type="entry name" value="MITOGEN-ACTIVATED PROTEIN KINASE KINASE KINASE 20-RELATED"/>
    <property type="match status" value="1"/>
</dbReference>
<keyword evidence="6" id="KW-1133">Transmembrane helix</keyword>
<keyword evidence="3 8" id="KW-0418">Kinase</keyword>
<name>A0A5C5WTD4_9BACT</name>
<sequence length="559" mass="62286">MPRSRLGPLAIETKLGDHPSQSCVWRAIHVQLKRAVAVKVFATPFGGTPEARAEFASEWATLKSLQHPAIAKCYGGGFEQTDAYLAYELIEGESLSAQLQRRTRLSWEAVLDMSEPLIEALAYLHKLGIIYGAIQPDKILFAGLSPVLVDVRTQRTGTGYRTQRPPTPDELKLLPPELLIDPSALSPQTDLYMLGATLYLAVTGRPPVNGETIEEITANIANVDPPAPASLVMECPVWFDKLIMQLLQKNPAARPNSAQAVKLALAEVRRRSMSRTGVAEHASSGFSPLTVTSQDDREVARRLLGRDSLDFDDDAPVHDVAWHDRPFVLIAGLLLIVGAFAWVIWPLNEDQMRERAEDLLKVETRTSMMQAKNSYLKPMLDRYPEGRHASWAEEQIERVEMKQAEHALEVKLNRNLPLKDEAERLYAEANQFERFGDTATALDQYRSMVTLLGDDPNYRPFVNLARRQIGKIESEGVDIDEASRMIQAKLDEADQLLADGKVIPARKIWYSVLELYGSNEKVAPLVAKAQDRLEGRAEKTTPSLPQVENDPNMTNATAP</sequence>
<feature type="domain" description="Protein kinase" evidence="7">
    <location>
        <begin position="1"/>
        <end position="266"/>
    </location>
</feature>
<dbReference type="GO" id="GO:0005524">
    <property type="term" value="F:ATP binding"/>
    <property type="evidence" value="ECO:0007669"/>
    <property type="project" value="UniProtKB-KW"/>
</dbReference>